<dbReference type="AlphaFoldDB" id="A0A9D2SLV8"/>
<feature type="compositionally biased region" description="Basic and acidic residues" evidence="1">
    <location>
        <begin position="90"/>
        <end position="122"/>
    </location>
</feature>
<evidence type="ECO:0000313" key="4">
    <source>
        <dbReference type="EMBL" id="HJC11595.1"/>
    </source>
</evidence>
<organism evidence="4 5">
    <name type="scientific">Candidatus Blautia merdigallinarum</name>
    <dbReference type="NCBI Taxonomy" id="2838495"/>
    <lineage>
        <taxon>Bacteria</taxon>
        <taxon>Bacillati</taxon>
        <taxon>Bacillota</taxon>
        <taxon>Clostridia</taxon>
        <taxon>Lachnospirales</taxon>
        <taxon>Lachnospiraceae</taxon>
        <taxon>Blautia</taxon>
    </lineage>
</organism>
<dbReference type="EMBL" id="DWWV01000172">
    <property type="protein sequence ID" value="HJC11595.1"/>
    <property type="molecule type" value="Genomic_DNA"/>
</dbReference>
<evidence type="ECO:0000313" key="5">
    <source>
        <dbReference type="Proteomes" id="UP000823893"/>
    </source>
</evidence>
<feature type="non-terminal residue" evidence="4">
    <location>
        <position position="358"/>
    </location>
</feature>
<dbReference type="InterPro" id="IPR026870">
    <property type="entry name" value="Zinc_ribbon_dom"/>
</dbReference>
<dbReference type="Pfam" id="PF13240">
    <property type="entry name" value="Zn_Ribbon_1"/>
    <property type="match status" value="1"/>
</dbReference>
<dbReference type="Proteomes" id="UP000823893">
    <property type="component" value="Unassembled WGS sequence"/>
</dbReference>
<name>A0A9D2SLV8_9FIRM</name>
<proteinExistence type="predicted"/>
<reference evidence="4" key="2">
    <citation type="submission" date="2021-04" db="EMBL/GenBank/DDBJ databases">
        <authorList>
            <person name="Gilroy R."/>
        </authorList>
    </citation>
    <scope>NUCLEOTIDE SEQUENCE</scope>
    <source>
        <strain evidence="4">ChiSxjej6B18-287</strain>
    </source>
</reference>
<feature type="transmembrane region" description="Helical" evidence="2">
    <location>
        <begin position="60"/>
        <end position="83"/>
    </location>
</feature>
<keyword evidence="2" id="KW-1133">Transmembrane helix</keyword>
<evidence type="ECO:0000256" key="2">
    <source>
        <dbReference type="SAM" id="Phobius"/>
    </source>
</evidence>
<sequence length="358" mass="39509">MFCTKCGKEIDDSAKFCKYCGSPVEVVTEEPLETSSDVGTAEDAEAFEEPVFQPKNRKRWVVPVCVAAGIAVLGGMGVLAANMTKAEKEAPKKVVAEKKEEPKKETAKEEQTAEPEAEKEPEATYPKDITLDAEVQNKVTELLDLLSKVDASGSGHNFVIDRTIDSDFAFSFLLESMLFDVPFVDGQPVEGWSMSEDTARQYLSTSIGVSDCTSEIISISDGMISVEPVQGLCAYGNDTPQITKVTQLSETDIQVLGSVNYTPEIVQIHQPYTADFDVTLTANPDSMWGGYTLKSINKWDETLEAQMKKFVETLGWCDHNSNRMTNAKSLPEFSSADLSKTFLWFTAQFDESRNNSKM</sequence>
<protein>
    <submittedName>
        <fullName evidence="4">Zinc ribbon domain-containing protein</fullName>
    </submittedName>
</protein>
<evidence type="ECO:0000259" key="3">
    <source>
        <dbReference type="Pfam" id="PF13240"/>
    </source>
</evidence>
<gene>
    <name evidence="4" type="ORF">H9935_12485</name>
</gene>
<evidence type="ECO:0000256" key="1">
    <source>
        <dbReference type="SAM" id="MobiDB-lite"/>
    </source>
</evidence>
<feature type="domain" description="Zinc-ribbon" evidence="3">
    <location>
        <begin position="2"/>
        <end position="24"/>
    </location>
</feature>
<comment type="caution">
    <text evidence="4">The sequence shown here is derived from an EMBL/GenBank/DDBJ whole genome shotgun (WGS) entry which is preliminary data.</text>
</comment>
<accession>A0A9D2SLV8</accession>
<keyword evidence="2" id="KW-0812">Transmembrane</keyword>
<feature type="region of interest" description="Disordered" evidence="1">
    <location>
        <begin position="90"/>
        <end position="125"/>
    </location>
</feature>
<reference evidence="4" key="1">
    <citation type="journal article" date="2021" name="PeerJ">
        <title>Extensive microbial diversity within the chicken gut microbiome revealed by metagenomics and culture.</title>
        <authorList>
            <person name="Gilroy R."/>
            <person name="Ravi A."/>
            <person name="Getino M."/>
            <person name="Pursley I."/>
            <person name="Horton D.L."/>
            <person name="Alikhan N.F."/>
            <person name="Baker D."/>
            <person name="Gharbi K."/>
            <person name="Hall N."/>
            <person name="Watson M."/>
            <person name="Adriaenssens E.M."/>
            <person name="Foster-Nyarko E."/>
            <person name="Jarju S."/>
            <person name="Secka A."/>
            <person name="Antonio M."/>
            <person name="Oren A."/>
            <person name="Chaudhuri R.R."/>
            <person name="La Ragione R."/>
            <person name="Hildebrand F."/>
            <person name="Pallen M.J."/>
        </authorList>
    </citation>
    <scope>NUCLEOTIDE SEQUENCE</scope>
    <source>
        <strain evidence="4">ChiSxjej6B18-287</strain>
    </source>
</reference>
<keyword evidence="2" id="KW-0472">Membrane</keyword>